<dbReference type="SUPFAM" id="SSF50249">
    <property type="entry name" value="Nucleic acid-binding proteins"/>
    <property type="match status" value="1"/>
</dbReference>
<evidence type="ECO:0000256" key="2">
    <source>
        <dbReference type="ARBA" id="ARBA00022884"/>
    </source>
</evidence>
<sequence>KHGIGLYIDKSELLRERAIEEDTKFGKQFILLDSDANDFLKFHEKALQFSTSKREIIASKLFDYGYKIICNQPHQFLKDYNNMYLGSNCTDTGSNIIKSNIFPTTLVAGLAELYKADELAGKKIVILANLEPRKLKGITSEGMLLAAEEGEVVSVLVPDKDIEPGAKIR</sequence>
<dbReference type="Gene3D" id="2.40.50.140">
    <property type="entry name" value="Nucleic acid-binding proteins"/>
    <property type="match status" value="1"/>
</dbReference>
<evidence type="ECO:0000313" key="4">
    <source>
        <dbReference type="EMBL" id="GAH08633.1"/>
    </source>
</evidence>
<comment type="caution">
    <text evidence="4">The sequence shown here is derived from an EMBL/GenBank/DDBJ whole genome shotgun (WGS) entry which is preliminary data.</text>
</comment>
<protein>
    <recommendedName>
        <fullName evidence="3">tRNA-binding domain-containing protein</fullName>
    </recommendedName>
</protein>
<dbReference type="InterPro" id="IPR051270">
    <property type="entry name" value="Tyrosine-tRNA_ligase_regulator"/>
</dbReference>
<dbReference type="PANTHER" id="PTHR11586:SF37">
    <property type="entry name" value="TRNA-BINDING DOMAIN-CONTAINING PROTEIN"/>
    <property type="match status" value="1"/>
</dbReference>
<feature type="non-terminal residue" evidence="4">
    <location>
        <position position="1"/>
    </location>
</feature>
<keyword evidence="2" id="KW-0694">RNA-binding</keyword>
<dbReference type="InterPro" id="IPR012340">
    <property type="entry name" value="NA-bd_OB-fold"/>
</dbReference>
<gene>
    <name evidence="4" type="ORF">S01H4_51889</name>
</gene>
<reference evidence="4" key="1">
    <citation type="journal article" date="2014" name="Front. Microbiol.">
        <title>High frequency of phylogenetically diverse reductive dehalogenase-homologous genes in deep subseafloor sedimentary metagenomes.</title>
        <authorList>
            <person name="Kawai M."/>
            <person name="Futagami T."/>
            <person name="Toyoda A."/>
            <person name="Takaki Y."/>
            <person name="Nishi S."/>
            <person name="Hori S."/>
            <person name="Arai W."/>
            <person name="Tsubouchi T."/>
            <person name="Morono Y."/>
            <person name="Uchiyama I."/>
            <person name="Ito T."/>
            <person name="Fujiyama A."/>
            <person name="Inagaki F."/>
            <person name="Takami H."/>
        </authorList>
    </citation>
    <scope>NUCLEOTIDE SEQUENCE</scope>
    <source>
        <strain evidence="4">Expedition CK06-06</strain>
    </source>
</reference>
<evidence type="ECO:0000259" key="3">
    <source>
        <dbReference type="PROSITE" id="PS50886"/>
    </source>
</evidence>
<dbReference type="PANTHER" id="PTHR11586">
    <property type="entry name" value="TRNA-AMINOACYLATION COFACTOR ARC1 FAMILY MEMBER"/>
    <property type="match status" value="1"/>
</dbReference>
<dbReference type="Pfam" id="PF01588">
    <property type="entry name" value="tRNA_bind"/>
    <property type="match status" value="1"/>
</dbReference>
<dbReference type="EMBL" id="BART01029598">
    <property type="protein sequence ID" value="GAH08633.1"/>
    <property type="molecule type" value="Genomic_DNA"/>
</dbReference>
<keyword evidence="1" id="KW-0820">tRNA-binding</keyword>
<dbReference type="GO" id="GO:0000049">
    <property type="term" value="F:tRNA binding"/>
    <property type="evidence" value="ECO:0007669"/>
    <property type="project" value="UniProtKB-KW"/>
</dbReference>
<accession>X1EJ10</accession>
<evidence type="ECO:0000256" key="1">
    <source>
        <dbReference type="ARBA" id="ARBA00022555"/>
    </source>
</evidence>
<feature type="domain" description="TRNA-binding" evidence="3">
    <location>
        <begin position="57"/>
        <end position="169"/>
    </location>
</feature>
<proteinExistence type="predicted"/>
<dbReference type="InterPro" id="IPR002547">
    <property type="entry name" value="tRNA-bd_dom"/>
</dbReference>
<dbReference type="AlphaFoldDB" id="X1EJ10"/>
<name>X1EJ10_9ZZZZ</name>
<organism evidence="4">
    <name type="scientific">marine sediment metagenome</name>
    <dbReference type="NCBI Taxonomy" id="412755"/>
    <lineage>
        <taxon>unclassified sequences</taxon>
        <taxon>metagenomes</taxon>
        <taxon>ecological metagenomes</taxon>
    </lineage>
</organism>
<dbReference type="PROSITE" id="PS50886">
    <property type="entry name" value="TRBD"/>
    <property type="match status" value="1"/>
</dbReference>